<evidence type="ECO:0000313" key="3">
    <source>
        <dbReference type="Proteomes" id="UP000435837"/>
    </source>
</evidence>
<dbReference type="EMBL" id="CP108473">
    <property type="protein sequence ID" value="WUS24536.1"/>
    <property type="molecule type" value="Genomic_DNA"/>
</dbReference>
<dbReference type="Pfam" id="PF10824">
    <property type="entry name" value="T7SS_ESX_EspC"/>
    <property type="match status" value="1"/>
</dbReference>
<organism evidence="1 3">
    <name type="scientific">Streptomyces caniferus</name>
    <dbReference type="NCBI Taxonomy" id="285557"/>
    <lineage>
        <taxon>Bacteria</taxon>
        <taxon>Bacillati</taxon>
        <taxon>Actinomycetota</taxon>
        <taxon>Actinomycetes</taxon>
        <taxon>Kitasatosporales</taxon>
        <taxon>Streptomycetaceae</taxon>
        <taxon>Streptomyces</taxon>
    </lineage>
</organism>
<evidence type="ECO:0000313" key="2">
    <source>
        <dbReference type="EMBL" id="WUS24536.1"/>
    </source>
</evidence>
<dbReference type="InterPro" id="IPR022536">
    <property type="entry name" value="EspC"/>
</dbReference>
<dbReference type="AlphaFoldDB" id="A0A640SIY8"/>
<gene>
    <name evidence="2" type="ORF">OG727_20910</name>
    <name evidence="1" type="ORF">Scani_70720</name>
</gene>
<evidence type="ECO:0000313" key="1">
    <source>
        <dbReference type="EMBL" id="GFE10804.1"/>
    </source>
</evidence>
<name>A0A640SIY8_9ACTN</name>
<dbReference type="Proteomes" id="UP001432292">
    <property type="component" value="Chromosome"/>
</dbReference>
<reference evidence="1 3" key="1">
    <citation type="submission" date="2019-12" db="EMBL/GenBank/DDBJ databases">
        <title>Whole genome shotgun sequence of Streptomyces caniferus NBRC 15389.</title>
        <authorList>
            <person name="Ichikawa N."/>
            <person name="Kimura A."/>
            <person name="Kitahashi Y."/>
            <person name="Komaki H."/>
            <person name="Tamura T."/>
        </authorList>
    </citation>
    <scope>NUCLEOTIDE SEQUENCE [LARGE SCALE GENOMIC DNA]</scope>
    <source>
        <strain evidence="1 3">NBRC 15389</strain>
    </source>
</reference>
<dbReference type="GO" id="GO:0009306">
    <property type="term" value="P:protein secretion"/>
    <property type="evidence" value="ECO:0007669"/>
    <property type="project" value="InterPro"/>
</dbReference>
<dbReference type="Gene3D" id="1.10.287.1060">
    <property type="entry name" value="ESAT-6-like"/>
    <property type="match status" value="1"/>
</dbReference>
<evidence type="ECO:0000313" key="4">
    <source>
        <dbReference type="Proteomes" id="UP001432292"/>
    </source>
</evidence>
<reference evidence="2" key="2">
    <citation type="submission" date="2022-10" db="EMBL/GenBank/DDBJ databases">
        <title>The complete genomes of actinobacterial strains from the NBC collection.</title>
        <authorList>
            <person name="Joergensen T.S."/>
            <person name="Alvarez Arevalo M."/>
            <person name="Sterndorff E.B."/>
            <person name="Faurdal D."/>
            <person name="Vuksanovic O."/>
            <person name="Mourched A.-S."/>
            <person name="Charusanti P."/>
            <person name="Shaw S."/>
            <person name="Blin K."/>
            <person name="Weber T."/>
        </authorList>
    </citation>
    <scope>NUCLEOTIDE SEQUENCE</scope>
    <source>
        <strain evidence="2">NBC_01256</strain>
    </source>
</reference>
<dbReference type="InterPro" id="IPR036689">
    <property type="entry name" value="ESAT-6-like_sf"/>
</dbReference>
<protein>
    <submittedName>
        <fullName evidence="2">Type VII secretion target</fullName>
    </submittedName>
</protein>
<keyword evidence="4" id="KW-1185">Reference proteome</keyword>
<dbReference type="Proteomes" id="UP000435837">
    <property type="component" value="Unassembled WGS sequence"/>
</dbReference>
<dbReference type="GeneID" id="96636558"/>
<dbReference type="RefSeq" id="WP_159481574.1">
    <property type="nucleotide sequence ID" value="NZ_BAAATH010000012.1"/>
</dbReference>
<dbReference type="EMBL" id="BLIN01000005">
    <property type="protein sequence ID" value="GFE10804.1"/>
    <property type="molecule type" value="Genomic_DNA"/>
</dbReference>
<dbReference type="SUPFAM" id="SSF140453">
    <property type="entry name" value="EsxAB dimer-like"/>
    <property type="match status" value="1"/>
</dbReference>
<sequence length="106" mass="11518">MSAQFGVDPETLQDLAGRFDTEAKELGKHIQEFTASSSEVGQAFGLLGACDGALAKYQQLMQHTATALSRLPQVLNSDGSRLRLNAENYKATDQATNHHLQAMTRP</sequence>
<accession>A0A640SIY8</accession>
<proteinExistence type="predicted"/>
<dbReference type="OrthoDB" id="4233378at2"/>